<evidence type="ECO:0000256" key="5">
    <source>
        <dbReference type="SAM" id="MobiDB-lite"/>
    </source>
</evidence>
<dbReference type="Gene3D" id="3.40.395.10">
    <property type="entry name" value="Adenoviral Proteinase, Chain A"/>
    <property type="match status" value="1"/>
</dbReference>
<protein>
    <recommendedName>
        <fullName evidence="6">Ubiquitin-like protease family profile domain-containing protein</fullName>
    </recommendedName>
</protein>
<evidence type="ECO:0000256" key="1">
    <source>
        <dbReference type="ARBA" id="ARBA00005234"/>
    </source>
</evidence>
<comment type="caution">
    <text evidence="7">The sequence shown here is derived from an EMBL/GenBank/DDBJ whole genome shotgun (WGS) entry which is preliminary data.</text>
</comment>
<dbReference type="GO" id="GO:0006508">
    <property type="term" value="P:proteolysis"/>
    <property type="evidence" value="ECO:0007669"/>
    <property type="project" value="UniProtKB-KW"/>
</dbReference>
<evidence type="ECO:0000256" key="2">
    <source>
        <dbReference type="ARBA" id="ARBA00022670"/>
    </source>
</evidence>
<dbReference type="AlphaFoldDB" id="A0AAN6TJH7"/>
<dbReference type="Pfam" id="PF02902">
    <property type="entry name" value="Peptidase_C48"/>
    <property type="match status" value="1"/>
</dbReference>
<dbReference type="GO" id="GO:0016929">
    <property type="term" value="F:deSUMOylase activity"/>
    <property type="evidence" value="ECO:0007669"/>
    <property type="project" value="TreeGrafter"/>
</dbReference>
<keyword evidence="4" id="KW-0788">Thiol protease</keyword>
<feature type="compositionally biased region" description="Basic and acidic residues" evidence="5">
    <location>
        <begin position="142"/>
        <end position="154"/>
    </location>
</feature>
<evidence type="ECO:0000313" key="7">
    <source>
        <dbReference type="EMBL" id="KAK4115634.1"/>
    </source>
</evidence>
<reference evidence="7" key="1">
    <citation type="journal article" date="2023" name="Mol. Phylogenet. Evol.">
        <title>Genome-scale phylogeny and comparative genomics of the fungal order Sordariales.</title>
        <authorList>
            <person name="Hensen N."/>
            <person name="Bonometti L."/>
            <person name="Westerberg I."/>
            <person name="Brannstrom I.O."/>
            <person name="Guillou S."/>
            <person name="Cros-Aarteil S."/>
            <person name="Calhoun S."/>
            <person name="Haridas S."/>
            <person name="Kuo A."/>
            <person name="Mondo S."/>
            <person name="Pangilinan J."/>
            <person name="Riley R."/>
            <person name="LaButti K."/>
            <person name="Andreopoulos B."/>
            <person name="Lipzen A."/>
            <person name="Chen C."/>
            <person name="Yan M."/>
            <person name="Daum C."/>
            <person name="Ng V."/>
            <person name="Clum A."/>
            <person name="Steindorff A."/>
            <person name="Ohm R.A."/>
            <person name="Martin F."/>
            <person name="Silar P."/>
            <person name="Natvig D.O."/>
            <person name="Lalanne C."/>
            <person name="Gautier V."/>
            <person name="Ament-Velasquez S.L."/>
            <person name="Kruys A."/>
            <person name="Hutchinson M.I."/>
            <person name="Powell A.J."/>
            <person name="Barry K."/>
            <person name="Miller A.N."/>
            <person name="Grigoriev I.V."/>
            <person name="Debuchy R."/>
            <person name="Gladieux P."/>
            <person name="Hiltunen Thoren M."/>
            <person name="Johannesson H."/>
        </authorList>
    </citation>
    <scope>NUCLEOTIDE SEQUENCE</scope>
    <source>
        <strain evidence="7">CBS 508.74</strain>
    </source>
</reference>
<organism evidence="7 8">
    <name type="scientific">Canariomyces notabilis</name>
    <dbReference type="NCBI Taxonomy" id="2074819"/>
    <lineage>
        <taxon>Eukaryota</taxon>
        <taxon>Fungi</taxon>
        <taxon>Dikarya</taxon>
        <taxon>Ascomycota</taxon>
        <taxon>Pezizomycotina</taxon>
        <taxon>Sordariomycetes</taxon>
        <taxon>Sordariomycetidae</taxon>
        <taxon>Sordariales</taxon>
        <taxon>Chaetomiaceae</taxon>
        <taxon>Canariomyces</taxon>
    </lineage>
</organism>
<sequence length="1153" mass="130329">MPNQVSTPRTTRNSRGLRQSPEPSSKPAGISKRRRISGSPTPTTNAQFLGQSSQPAQAPALQPIQEEEPHAGTPTSVAPPAATRPQVFPPPIALLPAARPAANHATTNSPPWTPVRLQIRYRNRYIERTPPPPPTPKSPGCETRRFRQRRDKEGDEKFARELYQAIRNDHHMRSCWCGLPMIYNSREEAEAGSGHLRFYVEGFGPKTLRVIQKKDDLRWHCICGNLEYPAAYKNLINDNTSVNANGKRPAEDSEIDLIAQNQGTDSAESVERVLPGLAEPVVNEEESPLAQSMWAQARDIVSRAVATMGGSALSILGKIRQQLRGDAYETIDTRRQDAQNGTIIVKRVKRQARGPPTKDSPSDQASDDDGFENLMWTDNPTKRIGLEQIQCIAQEFANQLKSIETGNLIGGASVAAIQLQIQPGQDLGTSIAIHKYQEQEYGPMMPGESDRAKADKLVKALKSYSKCLNMSIDFMRVVYDPALFHELKEKHKTLPRRLELGGVEFRQGAKTVGEFLCFIQSLKSVCAMEPVLLEAICKMIVDANAIHKKEMVPSFVELKLNPIEGMPGFFPEDKKSILEELSADELNIQPLYDFRYPSPEPSDKDESEDQPGDYRLVSKPKGILKPSREWVDAPASPKYVPTPQKKRKIAFHSPVSNFTAPSHIPARVMTPYEAERLRCTKLLAEVLGDEHSKRLFEAAQTVSRPTIEDQLNPEIVRRDEREMGLAYHARKYGSFLEDLQTDMVEREEEKEERKKLRFKPSPIAVRIPLPPLPSDSTQRRRRDRTPESSDTDSPPPSPFGAKNPFLTRPPEPKPKRKTEPVYASLEEFFATDQEGLLLSRERIDQVEIYRQIRDEFEAGLRRQVEEKRQREIEEEERRKQEERRKEEEARRRKEADELAVLTGLRRPNRSLITRISDEWDSKVRNAANANPSTELVKTLEGQPLTRRDFEEKLLPPTAWLNDNVIIGSILYISDYVNNAKGASNQEPKCAALTSYFWPRLLSHGPSGCGRLLRRASVRKANFFDLESILIPICDNAHWTLAVIRPQKRQVAHLDSLRAGRGHDDVKAKLLELVRFILEDQFVESEWSALDFEAPRQTNGWDCGVFTITNAMCIALGLNPTQSYTENQLLLQRRRIAAVLLNEGFKGEFSLDGL</sequence>
<dbReference type="PROSITE" id="PS50600">
    <property type="entry name" value="ULP_PROTEASE"/>
    <property type="match status" value="1"/>
</dbReference>
<keyword evidence="3" id="KW-0378">Hydrolase</keyword>
<proteinExistence type="inferred from homology"/>
<dbReference type="InterPro" id="IPR003653">
    <property type="entry name" value="Peptidase_C48_C"/>
</dbReference>
<name>A0AAN6TJH7_9PEZI</name>
<dbReference type="GO" id="GO:0005634">
    <property type="term" value="C:nucleus"/>
    <property type="evidence" value="ECO:0007669"/>
    <property type="project" value="TreeGrafter"/>
</dbReference>
<dbReference type="Proteomes" id="UP001302812">
    <property type="component" value="Unassembled WGS sequence"/>
</dbReference>
<feature type="region of interest" description="Disordered" evidence="5">
    <location>
        <begin position="1"/>
        <end position="91"/>
    </location>
</feature>
<feature type="compositionally biased region" description="Polar residues" evidence="5">
    <location>
        <begin position="1"/>
        <end position="23"/>
    </location>
</feature>
<feature type="region of interest" description="Disordered" evidence="5">
    <location>
        <begin position="597"/>
        <end position="619"/>
    </location>
</feature>
<evidence type="ECO:0000313" key="8">
    <source>
        <dbReference type="Proteomes" id="UP001302812"/>
    </source>
</evidence>
<reference evidence="7" key="2">
    <citation type="submission" date="2023-05" db="EMBL/GenBank/DDBJ databases">
        <authorList>
            <consortium name="Lawrence Berkeley National Laboratory"/>
            <person name="Steindorff A."/>
            <person name="Hensen N."/>
            <person name="Bonometti L."/>
            <person name="Westerberg I."/>
            <person name="Brannstrom I.O."/>
            <person name="Guillou S."/>
            <person name="Cros-Aarteil S."/>
            <person name="Calhoun S."/>
            <person name="Haridas S."/>
            <person name="Kuo A."/>
            <person name="Mondo S."/>
            <person name="Pangilinan J."/>
            <person name="Riley R."/>
            <person name="Labutti K."/>
            <person name="Andreopoulos B."/>
            <person name="Lipzen A."/>
            <person name="Chen C."/>
            <person name="Yanf M."/>
            <person name="Daum C."/>
            <person name="Ng V."/>
            <person name="Clum A."/>
            <person name="Ohm R."/>
            <person name="Martin F."/>
            <person name="Silar P."/>
            <person name="Natvig D."/>
            <person name="Lalanne C."/>
            <person name="Gautier V."/>
            <person name="Ament-Velasquez S.L."/>
            <person name="Kruys A."/>
            <person name="Hutchinson M.I."/>
            <person name="Powell A.J."/>
            <person name="Barry K."/>
            <person name="Miller A.N."/>
            <person name="Grigoriev I.V."/>
            <person name="Debuchy R."/>
            <person name="Gladieux P."/>
            <person name="Thoren M.H."/>
            <person name="Johannesson H."/>
        </authorList>
    </citation>
    <scope>NUCLEOTIDE SEQUENCE</scope>
    <source>
        <strain evidence="7">CBS 508.74</strain>
    </source>
</reference>
<dbReference type="EMBL" id="MU853334">
    <property type="protein sequence ID" value="KAK4115634.1"/>
    <property type="molecule type" value="Genomic_DNA"/>
</dbReference>
<comment type="similarity">
    <text evidence="1">Belongs to the peptidase C48 family.</text>
</comment>
<feature type="region of interest" description="Disordered" evidence="5">
    <location>
        <begin position="126"/>
        <end position="154"/>
    </location>
</feature>
<feature type="compositionally biased region" description="Low complexity" evidence="5">
    <location>
        <begin position="54"/>
        <end position="64"/>
    </location>
</feature>
<gene>
    <name evidence="7" type="ORF">N656DRAFT_702914</name>
</gene>
<feature type="compositionally biased region" description="Basic and acidic residues" evidence="5">
    <location>
        <begin position="810"/>
        <end position="819"/>
    </location>
</feature>
<feature type="region of interest" description="Disordered" evidence="5">
    <location>
        <begin position="865"/>
        <end position="894"/>
    </location>
</feature>
<keyword evidence="2" id="KW-0645">Protease</keyword>
<dbReference type="PANTHER" id="PTHR12606:SF141">
    <property type="entry name" value="GH15225P-RELATED"/>
    <property type="match status" value="1"/>
</dbReference>
<dbReference type="RefSeq" id="XP_064673204.1">
    <property type="nucleotide sequence ID" value="XM_064811063.1"/>
</dbReference>
<accession>A0AAN6TJH7</accession>
<dbReference type="GeneID" id="89935188"/>
<feature type="region of interest" description="Disordered" evidence="5">
    <location>
        <begin position="348"/>
        <end position="374"/>
    </location>
</feature>
<feature type="region of interest" description="Disordered" evidence="5">
    <location>
        <begin position="743"/>
        <end position="819"/>
    </location>
</feature>
<feature type="compositionally biased region" description="Polar residues" evidence="5">
    <location>
        <begin position="38"/>
        <end position="53"/>
    </location>
</feature>
<dbReference type="GO" id="GO:0016926">
    <property type="term" value="P:protein desumoylation"/>
    <property type="evidence" value="ECO:0007669"/>
    <property type="project" value="TreeGrafter"/>
</dbReference>
<evidence type="ECO:0000256" key="3">
    <source>
        <dbReference type="ARBA" id="ARBA00022801"/>
    </source>
</evidence>
<keyword evidence="8" id="KW-1185">Reference proteome</keyword>
<feature type="domain" description="Ubiquitin-like protease family profile" evidence="6">
    <location>
        <begin position="942"/>
        <end position="1113"/>
    </location>
</feature>
<dbReference type="PANTHER" id="PTHR12606">
    <property type="entry name" value="SENTRIN/SUMO-SPECIFIC PROTEASE"/>
    <property type="match status" value="1"/>
</dbReference>
<dbReference type="InterPro" id="IPR038765">
    <property type="entry name" value="Papain-like_cys_pep_sf"/>
</dbReference>
<evidence type="ECO:0000259" key="6">
    <source>
        <dbReference type="PROSITE" id="PS50600"/>
    </source>
</evidence>
<dbReference type="SUPFAM" id="SSF54001">
    <property type="entry name" value="Cysteine proteinases"/>
    <property type="match status" value="1"/>
</dbReference>
<evidence type="ECO:0000256" key="4">
    <source>
        <dbReference type="ARBA" id="ARBA00022807"/>
    </source>
</evidence>